<evidence type="ECO:0000259" key="2">
    <source>
        <dbReference type="SMART" id="SM00233"/>
    </source>
</evidence>
<evidence type="ECO:0000313" key="3">
    <source>
        <dbReference type="EMBL" id="CUF69571.1"/>
    </source>
</evidence>
<dbReference type="AlphaFoldDB" id="A0A0S4IWA5"/>
<dbReference type="OrthoDB" id="243206at2759"/>
<feature type="compositionally biased region" description="Polar residues" evidence="1">
    <location>
        <begin position="81"/>
        <end position="96"/>
    </location>
</feature>
<feature type="compositionally biased region" description="Polar residues" evidence="1">
    <location>
        <begin position="382"/>
        <end position="392"/>
    </location>
</feature>
<dbReference type="SMART" id="SM00233">
    <property type="entry name" value="PH"/>
    <property type="match status" value="1"/>
</dbReference>
<dbReference type="VEuPathDB" id="TriTrypDB:BSAL_64945"/>
<feature type="compositionally biased region" description="Low complexity" evidence="1">
    <location>
        <begin position="223"/>
        <end position="236"/>
    </location>
</feature>
<dbReference type="SUPFAM" id="SSF50729">
    <property type="entry name" value="PH domain-like"/>
    <property type="match status" value="1"/>
</dbReference>
<feature type="compositionally biased region" description="Polar residues" evidence="1">
    <location>
        <begin position="130"/>
        <end position="171"/>
    </location>
</feature>
<dbReference type="EMBL" id="CYKH01000385">
    <property type="protein sequence ID" value="CUF69571.1"/>
    <property type="molecule type" value="Genomic_DNA"/>
</dbReference>
<feature type="region of interest" description="Disordered" evidence="1">
    <location>
        <begin position="367"/>
        <end position="414"/>
    </location>
</feature>
<feature type="domain" description="PH" evidence="2">
    <location>
        <begin position="537"/>
        <end position="673"/>
    </location>
</feature>
<dbReference type="Gene3D" id="2.30.29.30">
    <property type="entry name" value="Pleckstrin-homology domain (PH domain)/Phosphotyrosine-binding domain (PTB)"/>
    <property type="match status" value="1"/>
</dbReference>
<gene>
    <name evidence="3" type="ORF">BSAL_64945</name>
</gene>
<feature type="compositionally biased region" description="Polar residues" evidence="1">
    <location>
        <begin position="403"/>
        <end position="414"/>
    </location>
</feature>
<reference evidence="4" key="1">
    <citation type="submission" date="2015-09" db="EMBL/GenBank/DDBJ databases">
        <authorList>
            <consortium name="Pathogen Informatics"/>
        </authorList>
    </citation>
    <scope>NUCLEOTIDE SEQUENCE [LARGE SCALE GENOMIC DNA]</scope>
    <source>
        <strain evidence="4">Lake Konstanz</strain>
    </source>
</reference>
<evidence type="ECO:0000313" key="4">
    <source>
        <dbReference type="Proteomes" id="UP000051952"/>
    </source>
</evidence>
<feature type="compositionally biased region" description="Polar residues" evidence="1">
    <location>
        <begin position="207"/>
        <end position="219"/>
    </location>
</feature>
<feature type="region of interest" description="Disordered" evidence="1">
    <location>
        <begin position="1"/>
        <end position="260"/>
    </location>
</feature>
<accession>A0A0S4IWA5</accession>
<dbReference type="InterPro" id="IPR011993">
    <property type="entry name" value="PH-like_dom_sf"/>
</dbReference>
<feature type="compositionally biased region" description="Basic residues" evidence="1">
    <location>
        <begin position="504"/>
        <end position="513"/>
    </location>
</feature>
<protein>
    <recommendedName>
        <fullName evidence="2">PH domain-containing protein</fullName>
    </recommendedName>
</protein>
<dbReference type="InterPro" id="IPR057608">
    <property type="entry name" value="PH_2_kinetoplastids"/>
</dbReference>
<name>A0A0S4IWA5_BODSA</name>
<feature type="region of interest" description="Disordered" evidence="1">
    <location>
        <begin position="427"/>
        <end position="515"/>
    </location>
</feature>
<organism evidence="3 4">
    <name type="scientific">Bodo saltans</name>
    <name type="common">Flagellated protozoan</name>
    <dbReference type="NCBI Taxonomy" id="75058"/>
    <lineage>
        <taxon>Eukaryota</taxon>
        <taxon>Discoba</taxon>
        <taxon>Euglenozoa</taxon>
        <taxon>Kinetoplastea</taxon>
        <taxon>Metakinetoplastina</taxon>
        <taxon>Eubodonida</taxon>
        <taxon>Bodonidae</taxon>
        <taxon>Bodo</taxon>
    </lineage>
</organism>
<feature type="compositionally biased region" description="Low complexity" evidence="1">
    <location>
        <begin position="439"/>
        <end position="485"/>
    </location>
</feature>
<sequence length="683" mass="75034">MSWNTRPKFNYSEQAAQPAAHWRQASPNSTAAAPAGPYDKQADQQELDESMAYLQQYITRPPGHPNPQAQPYGHSPAGPSFHQQSSPWDRTPSHMQPSPGDSWRRGAAAAPTGISGFSSTPASRLVQPKGNPNLQQWIASREGSQQNNQQPYQERSASQQLQHHDNGNTFDPVTIHHAPPPPPMSAPAGALVEPPPQQVGGPRRALTSPNTVVQQTIAAQQLAMHAAHSQHAPHQQTPFQGWGDQSPAPPSTAPPPQAFAAAHSPVRQPLFRAGDHDGNLVLIATYLKNHYGRESEEASRGIETMAPEDVLGLVQCFYIDAYRLIRTLRDQSSVGRGTFTTTDPNTSAIVPIVDSAEKKARIQHQLQNPAGAHHRTSPSPQPQGQVLQQPNDSFPVFNGAPPINTTQPPQVLAVSTTHEQQVFVQQQYHQRTTSEMHRSASQQPSVAPSQPQPYAAVQPQQAQPIMQTQQQPIFEQPQQQAQQQPLVSSTGSASGKANGQQQYHPHHARGPSNHRRELSLEQQLRDIPRRVGVASVPLKSGMMHLRAGAMMLKYCRKGPPHMRYFSVQDRTTMHKAQETVLPHLTWAVSINGKSAGQLSLLTLDEVLVGPVGPNAQRFTKNNINVVVDDNKKPVDENMCFTLIFAERTLELCALTEEEYTTFVGTLQSVVARNREMRATQLIS</sequence>
<feature type="compositionally biased region" description="Polar residues" evidence="1">
    <location>
        <begin position="1"/>
        <end position="15"/>
    </location>
</feature>
<proteinExistence type="predicted"/>
<dbReference type="InterPro" id="IPR001849">
    <property type="entry name" value="PH_domain"/>
</dbReference>
<feature type="compositionally biased region" description="Polar residues" evidence="1">
    <location>
        <begin position="486"/>
        <end position="503"/>
    </location>
</feature>
<keyword evidence="4" id="KW-1185">Reference proteome</keyword>
<feature type="compositionally biased region" description="Pro residues" evidence="1">
    <location>
        <begin position="247"/>
        <end position="257"/>
    </location>
</feature>
<dbReference type="Pfam" id="PF25406">
    <property type="entry name" value="PH_31"/>
    <property type="match status" value="1"/>
</dbReference>
<evidence type="ECO:0000256" key="1">
    <source>
        <dbReference type="SAM" id="MobiDB-lite"/>
    </source>
</evidence>
<dbReference type="Proteomes" id="UP000051952">
    <property type="component" value="Unassembled WGS sequence"/>
</dbReference>